<evidence type="ECO:0000313" key="1">
    <source>
        <dbReference type="EMBL" id="MFC7125724.1"/>
    </source>
</evidence>
<comment type="caution">
    <text evidence="1">The sequence shown here is derived from an EMBL/GenBank/DDBJ whole genome shotgun (WGS) entry which is preliminary data.</text>
</comment>
<sequence length="130" mass="14513">MGQASLPPSVTYEERGNVGVWNITSAASYLSDTEKREQGEIHFREQASRSEMNGTVVKFENAEKLGSEIRGSLDHINEEWSRLAEEVDIERLAYVADGMMATTVKMNIEADVSTESFDSIEDAVSWCESE</sequence>
<evidence type="ECO:0008006" key="3">
    <source>
        <dbReference type="Google" id="ProtNLM"/>
    </source>
</evidence>
<reference evidence="1 2" key="1">
    <citation type="journal article" date="2014" name="Int. J. Syst. Evol. Microbiol.">
        <title>Complete genome sequence of Corynebacterium casei LMG S-19264T (=DSM 44701T), isolated from a smear-ripened cheese.</title>
        <authorList>
            <consortium name="US DOE Joint Genome Institute (JGI-PGF)"/>
            <person name="Walter F."/>
            <person name="Albersmeier A."/>
            <person name="Kalinowski J."/>
            <person name="Ruckert C."/>
        </authorList>
    </citation>
    <scope>NUCLEOTIDE SEQUENCE [LARGE SCALE GENOMIC DNA]</scope>
    <source>
        <strain evidence="1 2">CGMCC 4.7215</strain>
    </source>
</reference>
<gene>
    <name evidence="1" type="ORF">ACFQJ7_06685</name>
</gene>
<proteinExistence type="predicted"/>
<dbReference type="AlphaFoldDB" id="A0ABD5X5B9"/>
<dbReference type="RefSeq" id="WP_267636888.1">
    <property type="nucleotide sequence ID" value="NZ_JAODIY010000008.1"/>
</dbReference>
<accession>A0ABD5X5B9</accession>
<dbReference type="Proteomes" id="UP001596414">
    <property type="component" value="Unassembled WGS sequence"/>
</dbReference>
<dbReference type="EMBL" id="JBHSZQ010000008">
    <property type="protein sequence ID" value="MFC7125724.1"/>
    <property type="molecule type" value="Genomic_DNA"/>
</dbReference>
<evidence type="ECO:0000313" key="2">
    <source>
        <dbReference type="Proteomes" id="UP001596414"/>
    </source>
</evidence>
<organism evidence="1 2">
    <name type="scientific">Halovenus rubra</name>
    <dbReference type="NCBI Taxonomy" id="869890"/>
    <lineage>
        <taxon>Archaea</taxon>
        <taxon>Methanobacteriati</taxon>
        <taxon>Methanobacteriota</taxon>
        <taxon>Stenosarchaea group</taxon>
        <taxon>Halobacteria</taxon>
        <taxon>Halobacteriales</taxon>
        <taxon>Haloarculaceae</taxon>
        <taxon>Halovenus</taxon>
    </lineage>
</organism>
<protein>
    <recommendedName>
        <fullName evidence="3">SpoIIAA-like</fullName>
    </recommendedName>
</protein>
<name>A0ABD5X5B9_9EURY</name>